<protein>
    <submittedName>
        <fullName evidence="1">FAD-dependent oxidoreductase LodB</fullName>
        <ecNumber evidence="1">1.-.-.-</ecNumber>
    </submittedName>
</protein>
<dbReference type="Gene3D" id="3.50.50.60">
    <property type="entry name" value="FAD/NAD(P)-binding domain"/>
    <property type="match status" value="1"/>
</dbReference>
<evidence type="ECO:0000313" key="1">
    <source>
        <dbReference type="EMBL" id="QDV21778.1"/>
    </source>
</evidence>
<dbReference type="InterPro" id="IPR050816">
    <property type="entry name" value="Flavin-dep_Halogenase_NPB"/>
</dbReference>
<dbReference type="RefSeq" id="WP_145086646.1">
    <property type="nucleotide sequence ID" value="NZ_CP036298.1"/>
</dbReference>
<dbReference type="AlphaFoldDB" id="A0A518FZI6"/>
<proteinExistence type="predicted"/>
<sequence>MKNSYDVIVIGGGPAGCMAAGLVAESGLSTLLLERESVPRFHIGESLMPECYWPLQRLGMIDRMNASKFTRKKSVQFVGASGKESAPFYFTQHDPRESSTTWQVERAEFDRMLFERAGELGAECHDRTRVLDVLLDENQAARGVKVRTTEGQTLEIDARVIMDGSGLQALIANKLSLREDMPNLQKAAIWAYYKNAKRDDGDNAGATIVMHTLEKDSWFWFIPLSDDVTSIGCVGDSDYMVKTGLDSEARYNLELSRCPGLASRLEDAERVSKIHVAKEYSYSTRQHSGQGWVLIGDAFGFIDPLYSSGVYFALVMGERAADAVIEGFRKNDLSAQQLGNWCENFKSGSQLIKKLVEAFYTKEFSFGGFIRDNPQFGGNLTDLLIGRIFYDGAEKIFDQMDPAIEEAQQASPMQ</sequence>
<name>A0A518FZI6_9BACT</name>
<accession>A0A518FZI6</accession>
<dbReference type="InterPro" id="IPR036188">
    <property type="entry name" value="FAD/NAD-bd_sf"/>
</dbReference>
<dbReference type="OrthoDB" id="9806565at2"/>
<gene>
    <name evidence="1" type="primary">lodB</name>
    <name evidence="1" type="ORF">Q31a_00570</name>
</gene>
<dbReference type="PANTHER" id="PTHR43747:SF1">
    <property type="entry name" value="SLR1998 PROTEIN"/>
    <property type="match status" value="1"/>
</dbReference>
<keyword evidence="2" id="KW-1185">Reference proteome</keyword>
<dbReference type="Pfam" id="PF04820">
    <property type="entry name" value="Trp_halogenase"/>
    <property type="match status" value="2"/>
</dbReference>
<dbReference type="GO" id="GO:0004497">
    <property type="term" value="F:monooxygenase activity"/>
    <property type="evidence" value="ECO:0007669"/>
    <property type="project" value="InterPro"/>
</dbReference>
<keyword evidence="1" id="KW-0560">Oxidoreductase</keyword>
<dbReference type="KEGG" id="ahel:Q31a_00570"/>
<evidence type="ECO:0000313" key="2">
    <source>
        <dbReference type="Proteomes" id="UP000318017"/>
    </source>
</evidence>
<dbReference type="Proteomes" id="UP000318017">
    <property type="component" value="Chromosome"/>
</dbReference>
<organism evidence="1 2">
    <name type="scientific">Aureliella helgolandensis</name>
    <dbReference type="NCBI Taxonomy" id="2527968"/>
    <lineage>
        <taxon>Bacteria</taxon>
        <taxon>Pseudomonadati</taxon>
        <taxon>Planctomycetota</taxon>
        <taxon>Planctomycetia</taxon>
        <taxon>Pirellulales</taxon>
        <taxon>Pirellulaceae</taxon>
        <taxon>Aureliella</taxon>
    </lineage>
</organism>
<reference evidence="1 2" key="1">
    <citation type="submission" date="2019-02" db="EMBL/GenBank/DDBJ databases">
        <title>Deep-cultivation of Planctomycetes and their phenomic and genomic characterization uncovers novel biology.</title>
        <authorList>
            <person name="Wiegand S."/>
            <person name="Jogler M."/>
            <person name="Boedeker C."/>
            <person name="Pinto D."/>
            <person name="Vollmers J."/>
            <person name="Rivas-Marin E."/>
            <person name="Kohn T."/>
            <person name="Peeters S.H."/>
            <person name="Heuer A."/>
            <person name="Rast P."/>
            <person name="Oberbeckmann S."/>
            <person name="Bunk B."/>
            <person name="Jeske O."/>
            <person name="Meyerdierks A."/>
            <person name="Storesund J.E."/>
            <person name="Kallscheuer N."/>
            <person name="Luecker S."/>
            <person name="Lage O.M."/>
            <person name="Pohl T."/>
            <person name="Merkel B.J."/>
            <person name="Hornburger P."/>
            <person name="Mueller R.-W."/>
            <person name="Bruemmer F."/>
            <person name="Labrenz M."/>
            <person name="Spormann A.M."/>
            <person name="Op den Camp H."/>
            <person name="Overmann J."/>
            <person name="Amann R."/>
            <person name="Jetten M.S.M."/>
            <person name="Mascher T."/>
            <person name="Medema M.H."/>
            <person name="Devos D.P."/>
            <person name="Kaster A.-K."/>
            <person name="Ovreas L."/>
            <person name="Rohde M."/>
            <person name="Galperin M.Y."/>
            <person name="Jogler C."/>
        </authorList>
    </citation>
    <scope>NUCLEOTIDE SEQUENCE [LARGE SCALE GENOMIC DNA]</scope>
    <source>
        <strain evidence="1 2">Q31a</strain>
    </source>
</reference>
<dbReference type="PANTHER" id="PTHR43747">
    <property type="entry name" value="FAD-BINDING PROTEIN"/>
    <property type="match status" value="1"/>
</dbReference>
<dbReference type="EC" id="1.-.-.-" evidence="1"/>
<dbReference type="SUPFAM" id="SSF51905">
    <property type="entry name" value="FAD/NAD(P)-binding domain"/>
    <property type="match status" value="1"/>
</dbReference>
<dbReference type="EMBL" id="CP036298">
    <property type="protein sequence ID" value="QDV21778.1"/>
    <property type="molecule type" value="Genomic_DNA"/>
</dbReference>
<dbReference type="InterPro" id="IPR006905">
    <property type="entry name" value="Flavin_halogenase"/>
</dbReference>